<evidence type="ECO:0000256" key="2">
    <source>
        <dbReference type="ARBA" id="ARBA00023136"/>
    </source>
</evidence>
<dbReference type="AlphaFoldDB" id="A0A2P8GJ79"/>
<feature type="domain" description="TonB-dependent receptor plug" evidence="5">
    <location>
        <begin position="147"/>
        <end position="227"/>
    </location>
</feature>
<dbReference type="EMBL" id="PYAS01000001">
    <property type="protein sequence ID" value="PSL34028.1"/>
    <property type="molecule type" value="Genomic_DNA"/>
</dbReference>
<dbReference type="OrthoDB" id="905812at2"/>
<comment type="caution">
    <text evidence="7">The sequence shown here is derived from an EMBL/GenBank/DDBJ whole genome shotgun (WGS) entry which is preliminary data.</text>
</comment>
<feature type="signal peptide" evidence="4">
    <location>
        <begin position="1"/>
        <end position="21"/>
    </location>
</feature>
<protein>
    <submittedName>
        <fullName evidence="7">Outer membrane receptor protein involved in Fe transport</fullName>
    </submittedName>
</protein>
<keyword evidence="3" id="KW-0998">Cell outer membrane</keyword>
<dbReference type="InterPro" id="IPR036942">
    <property type="entry name" value="Beta-barrel_TonB_sf"/>
</dbReference>
<evidence type="ECO:0000256" key="1">
    <source>
        <dbReference type="ARBA" id="ARBA00004442"/>
    </source>
</evidence>
<keyword evidence="2" id="KW-0472">Membrane</keyword>
<name>A0A2P8GJ79_9BACT</name>
<proteinExistence type="predicted"/>
<evidence type="ECO:0000313" key="8">
    <source>
        <dbReference type="Proteomes" id="UP000241964"/>
    </source>
</evidence>
<dbReference type="SUPFAM" id="SSF49452">
    <property type="entry name" value="Starch-binding domain-like"/>
    <property type="match status" value="1"/>
</dbReference>
<dbReference type="Gene3D" id="2.40.170.20">
    <property type="entry name" value="TonB-dependent receptor, beta-barrel domain"/>
    <property type="match status" value="1"/>
</dbReference>
<dbReference type="InterPro" id="IPR012910">
    <property type="entry name" value="Plug_dom"/>
</dbReference>
<dbReference type="GO" id="GO:0009279">
    <property type="term" value="C:cell outer membrane"/>
    <property type="evidence" value="ECO:0007669"/>
    <property type="project" value="UniProtKB-SubCell"/>
</dbReference>
<dbReference type="InterPro" id="IPR013784">
    <property type="entry name" value="Carb-bd-like_fold"/>
</dbReference>
<feature type="domain" description="Outer membrane protein beta-barrel" evidence="6">
    <location>
        <begin position="395"/>
        <end position="804"/>
    </location>
</feature>
<keyword evidence="4" id="KW-0732">Signal</keyword>
<evidence type="ECO:0000313" key="7">
    <source>
        <dbReference type="EMBL" id="PSL34028.1"/>
    </source>
</evidence>
<evidence type="ECO:0000259" key="6">
    <source>
        <dbReference type="Pfam" id="PF14905"/>
    </source>
</evidence>
<dbReference type="InterPro" id="IPR041700">
    <property type="entry name" value="OMP_b-brl_3"/>
</dbReference>
<dbReference type="RefSeq" id="WP_106593690.1">
    <property type="nucleotide sequence ID" value="NZ_PYAS01000001.1"/>
</dbReference>
<gene>
    <name evidence="7" type="ORF">CLV60_101397</name>
</gene>
<dbReference type="Proteomes" id="UP000241964">
    <property type="component" value="Unassembled WGS sequence"/>
</dbReference>
<dbReference type="PANTHER" id="PTHR40980">
    <property type="entry name" value="PLUG DOMAIN-CONTAINING PROTEIN"/>
    <property type="match status" value="1"/>
</dbReference>
<evidence type="ECO:0000259" key="5">
    <source>
        <dbReference type="Pfam" id="PF07715"/>
    </source>
</evidence>
<sequence>MAFKRILTCLCFLLTLSQLKAQVSKVTLSGQVTSVASGQALPFANIVLKTENDSAFVTGTITNELGRFSLPDVRSGNYRIECVSLGYKALRQRITVGTLSPFLDLGEFRMADDSQNLQEVTIAGQAAEGVDDKLDRKTFNIGRNVSQSGGSVLQALKNLPGVTAGEDGKVLLRGSDKVAILVDGRQTALTGFGSQTSLDNIPASAIERIEIINNPSARYDANGNAGIINIIYKKEKKEGFNGKIGMAAGLGALWVRKENLPDIRPQYRNTLKLNPSLALNYKKKKVNVFFQGDYLHTPTLNKNEFVDRYYDSGDTVRQQTKRNRSTNVVTGKTGIDWTFDESNALSVSALFSSEKILDRGDEPFFNAKLTQRSRLWQFLEDELKTTVTASASYQHKYAQPGHLLNIGLNYTFHRENEQYFFTNIIPDFTGKEAFKLLSDENVFDFNADYIRPLRYGRLEGGLKLRRRFIPTNMQFFPGVATPGRNSPIDSLAGGWADYKETIPAVYGNYVFENRNFEVEAGLRVEYINLRYDVNPTHPTYHSDGYTYAKPFPNVRFAYKIDDRNKVSLFYNRRVDRPNEVDIRIFPKYDDAEIIKIGNPALKPQFTSSWEAGYKTSWNNGSLYAALYHKQINGTITRIGTIVPGSTLIYNIFQNAGKSYNAGGELVLQQDLAPWFSVNINGNIYKNTVNAFSVENLYPVKSIYSASKQTLTSGSAKVSAVLKGKKTEVQVVTIYQAPDIVPQGRTGYRFSVDAGAKRQLPKGEIFINATDLFGTLVIRKTVYGDGFHYNSRDYYETQLVRAGYSFKF</sequence>
<dbReference type="Gene3D" id="2.60.40.1120">
    <property type="entry name" value="Carboxypeptidase-like, regulatory domain"/>
    <property type="match status" value="1"/>
</dbReference>
<evidence type="ECO:0000256" key="3">
    <source>
        <dbReference type="ARBA" id="ARBA00023237"/>
    </source>
</evidence>
<dbReference type="Pfam" id="PF14905">
    <property type="entry name" value="OMP_b-brl_3"/>
    <property type="match status" value="1"/>
</dbReference>
<dbReference type="PANTHER" id="PTHR40980:SF4">
    <property type="entry name" value="TONB-DEPENDENT RECEPTOR-LIKE BETA-BARREL DOMAIN-CONTAINING PROTEIN"/>
    <property type="match status" value="1"/>
</dbReference>
<dbReference type="GO" id="GO:0030246">
    <property type="term" value="F:carbohydrate binding"/>
    <property type="evidence" value="ECO:0007669"/>
    <property type="project" value="InterPro"/>
</dbReference>
<evidence type="ECO:0000256" key="4">
    <source>
        <dbReference type="SAM" id="SignalP"/>
    </source>
</evidence>
<dbReference type="Pfam" id="PF07715">
    <property type="entry name" value="Plug"/>
    <property type="match status" value="1"/>
</dbReference>
<dbReference type="Gene3D" id="2.170.130.10">
    <property type="entry name" value="TonB-dependent receptor, plug domain"/>
    <property type="match status" value="1"/>
</dbReference>
<comment type="subcellular location">
    <subcellularLocation>
        <location evidence="1">Cell outer membrane</location>
    </subcellularLocation>
</comment>
<accession>A0A2P8GJ79</accession>
<reference evidence="7 8" key="1">
    <citation type="submission" date="2018-03" db="EMBL/GenBank/DDBJ databases">
        <title>Genomic Encyclopedia of Archaeal and Bacterial Type Strains, Phase II (KMG-II): from individual species to whole genera.</title>
        <authorList>
            <person name="Goeker M."/>
        </authorList>
    </citation>
    <scope>NUCLEOTIDE SEQUENCE [LARGE SCALE GENOMIC DNA]</scope>
    <source>
        <strain evidence="7 8">DSM 29057</strain>
    </source>
</reference>
<dbReference type="Pfam" id="PF13620">
    <property type="entry name" value="CarboxypepD_reg"/>
    <property type="match status" value="1"/>
</dbReference>
<keyword evidence="8" id="KW-1185">Reference proteome</keyword>
<organism evidence="7 8">
    <name type="scientific">Dyadobacter jiangsuensis</name>
    <dbReference type="NCBI Taxonomy" id="1591085"/>
    <lineage>
        <taxon>Bacteria</taxon>
        <taxon>Pseudomonadati</taxon>
        <taxon>Bacteroidota</taxon>
        <taxon>Cytophagia</taxon>
        <taxon>Cytophagales</taxon>
        <taxon>Spirosomataceae</taxon>
        <taxon>Dyadobacter</taxon>
    </lineage>
</organism>
<feature type="chain" id="PRO_5015139328" evidence="4">
    <location>
        <begin position="22"/>
        <end position="807"/>
    </location>
</feature>
<dbReference type="InterPro" id="IPR037066">
    <property type="entry name" value="Plug_dom_sf"/>
</dbReference>
<dbReference type="SUPFAM" id="SSF56935">
    <property type="entry name" value="Porins"/>
    <property type="match status" value="1"/>
</dbReference>
<keyword evidence="7" id="KW-0675">Receptor</keyword>